<accession>A0A2K4ZC84</accession>
<dbReference type="OrthoDB" id="5380073at2"/>
<dbReference type="AlphaFoldDB" id="A0A2K4ZC84"/>
<organism evidence="1 2">
    <name type="scientific">Acetatifactor muris</name>
    <dbReference type="NCBI Taxonomy" id="879566"/>
    <lineage>
        <taxon>Bacteria</taxon>
        <taxon>Bacillati</taxon>
        <taxon>Bacillota</taxon>
        <taxon>Clostridia</taxon>
        <taxon>Lachnospirales</taxon>
        <taxon>Lachnospiraceae</taxon>
        <taxon>Acetatifactor</taxon>
    </lineage>
</organism>
<reference evidence="1 2" key="1">
    <citation type="submission" date="2018-01" db="EMBL/GenBank/DDBJ databases">
        <authorList>
            <person name="Gaut B.S."/>
            <person name="Morton B.R."/>
            <person name="Clegg M.T."/>
            <person name="Duvall M.R."/>
        </authorList>
    </citation>
    <scope>NUCLEOTIDE SEQUENCE [LARGE SCALE GENOMIC DNA]</scope>
    <source>
        <strain evidence="1">GP69</strain>
    </source>
</reference>
<evidence type="ECO:0000313" key="1">
    <source>
        <dbReference type="EMBL" id="SOY28068.1"/>
    </source>
</evidence>
<name>A0A2K4ZC84_9FIRM</name>
<dbReference type="InterPro" id="IPR029052">
    <property type="entry name" value="Metallo-depent_PP-like"/>
</dbReference>
<dbReference type="SUPFAM" id="SSF56300">
    <property type="entry name" value="Metallo-dependent phosphatases"/>
    <property type="match status" value="1"/>
</dbReference>
<keyword evidence="2" id="KW-1185">Reference proteome</keyword>
<evidence type="ECO:0000313" key="2">
    <source>
        <dbReference type="Proteomes" id="UP000236311"/>
    </source>
</evidence>
<proteinExistence type="predicted"/>
<sequence length="187" mass="22053">MAFYFIADTHFGHENALAFDNRPFKTIEEHDETLISNWNNAVGMDDEVFILGDISWYNVSRTLEIVKMLNGIKHFITGNHDKKLLKNREFQALFNEITAYKELDIGDGRGIVLSHYPIPCFNHHYYGWYHLYGHVHSSFEWNMMERVKFEMEQLYDKPCQMFNCGAMMAYMDYTPRTLEEILAGQNS</sequence>
<evidence type="ECO:0008006" key="3">
    <source>
        <dbReference type="Google" id="ProtNLM"/>
    </source>
</evidence>
<dbReference type="RefSeq" id="WP_103238170.1">
    <property type="nucleotide sequence ID" value="NZ_CANRXC010000003.1"/>
</dbReference>
<dbReference type="Gene3D" id="3.60.21.10">
    <property type="match status" value="1"/>
</dbReference>
<gene>
    <name evidence="1" type="ORF">AMURIS_00773</name>
</gene>
<protein>
    <recommendedName>
        <fullName evidence="3">Calcineurin-like phosphoesterase superfamily domain protein</fullName>
    </recommendedName>
</protein>
<dbReference type="Proteomes" id="UP000236311">
    <property type="component" value="Unassembled WGS sequence"/>
</dbReference>
<dbReference type="EMBL" id="OFSM01000003">
    <property type="protein sequence ID" value="SOY28068.1"/>
    <property type="molecule type" value="Genomic_DNA"/>
</dbReference>